<accession>A0A833ZQ94</accession>
<evidence type="ECO:0000256" key="6">
    <source>
        <dbReference type="ARBA" id="ARBA00022490"/>
    </source>
</evidence>
<keyword evidence="8" id="KW-0808">Transferase</keyword>
<keyword evidence="11" id="KW-0833">Ubl conjugation pathway</keyword>
<keyword evidence="9" id="KW-0479">Metal-binding</keyword>
<dbReference type="InterPro" id="IPR001841">
    <property type="entry name" value="Znf_RING"/>
</dbReference>
<evidence type="ECO:0000256" key="5">
    <source>
        <dbReference type="ARBA" id="ARBA00012483"/>
    </source>
</evidence>
<evidence type="ECO:0000256" key="13">
    <source>
        <dbReference type="ARBA" id="ARBA00022843"/>
    </source>
</evidence>
<evidence type="ECO:0000256" key="7">
    <source>
        <dbReference type="ARBA" id="ARBA00022553"/>
    </source>
</evidence>
<feature type="region of interest" description="Disordered" evidence="20">
    <location>
        <begin position="271"/>
        <end position="306"/>
    </location>
</feature>
<evidence type="ECO:0000256" key="17">
    <source>
        <dbReference type="ARBA" id="ARBA00067468"/>
    </source>
</evidence>
<keyword evidence="6" id="KW-0963">Cytoplasm</keyword>
<evidence type="ECO:0000256" key="20">
    <source>
        <dbReference type="SAM" id="MobiDB-lite"/>
    </source>
</evidence>
<dbReference type="GO" id="GO:0000209">
    <property type="term" value="P:protein polyubiquitination"/>
    <property type="evidence" value="ECO:0007669"/>
    <property type="project" value="UniProtKB-ARBA"/>
</dbReference>
<comment type="catalytic activity">
    <reaction evidence="1">
        <text>S-ubiquitinyl-[E2 ubiquitin-conjugating enzyme]-L-cysteine + [acceptor protein]-L-lysine = [E2 ubiquitin-conjugating enzyme]-L-cysteine + N(6)-ubiquitinyl-[acceptor protein]-L-lysine.</text>
        <dbReference type="EC" id="2.3.2.27"/>
    </reaction>
</comment>
<evidence type="ECO:0000256" key="2">
    <source>
        <dbReference type="ARBA" id="ARBA00004123"/>
    </source>
</evidence>
<dbReference type="EC" id="2.3.2.27" evidence="5"/>
<dbReference type="AlphaFoldDB" id="A0A833ZQ94"/>
<feature type="region of interest" description="Disordered" evidence="20">
    <location>
        <begin position="1"/>
        <end position="44"/>
    </location>
</feature>
<dbReference type="GO" id="GO:0061630">
    <property type="term" value="F:ubiquitin protein ligase activity"/>
    <property type="evidence" value="ECO:0007669"/>
    <property type="project" value="UniProtKB-EC"/>
</dbReference>
<evidence type="ECO:0000259" key="21">
    <source>
        <dbReference type="PROSITE" id="PS50089"/>
    </source>
</evidence>
<reference evidence="22 23" key="1">
    <citation type="journal article" date="2020" name="Nature">
        <title>Six reference-quality genomes reveal evolution of bat adaptations.</title>
        <authorList>
            <person name="Jebb D."/>
            <person name="Huang Z."/>
            <person name="Pippel M."/>
            <person name="Hughes G.M."/>
            <person name="Lavrichenko K."/>
            <person name="Devanna P."/>
            <person name="Winkler S."/>
            <person name="Jermiin L.S."/>
            <person name="Skirmuntt E.C."/>
            <person name="Katzourakis A."/>
            <person name="Burkitt-Gray L."/>
            <person name="Ray D.A."/>
            <person name="Sullivan K.A.M."/>
            <person name="Roscito J.G."/>
            <person name="Kirilenko B.M."/>
            <person name="Davalos L.M."/>
            <person name="Corthals A.P."/>
            <person name="Power M.L."/>
            <person name="Jones G."/>
            <person name="Ransome R.D."/>
            <person name="Dechmann D.K.N."/>
            <person name="Locatelli A.G."/>
            <person name="Puechmaille S.J."/>
            <person name="Fedrigo O."/>
            <person name="Jarvis E.D."/>
            <person name="Hiller M."/>
            <person name="Vernes S.C."/>
            <person name="Myers E.W."/>
            <person name="Teeling E.C."/>
        </authorList>
    </citation>
    <scope>NUCLEOTIDE SEQUENCE [LARGE SCALE GENOMIC DNA]</scope>
    <source>
        <strain evidence="22">Bat1K_MPI-CBG_1</strain>
    </source>
</reference>
<dbReference type="GO" id="GO:0005634">
    <property type="term" value="C:nucleus"/>
    <property type="evidence" value="ECO:0007669"/>
    <property type="project" value="UniProtKB-SubCell"/>
</dbReference>
<dbReference type="PROSITE" id="PS50089">
    <property type="entry name" value="ZF_RING_2"/>
    <property type="match status" value="1"/>
</dbReference>
<feature type="compositionally biased region" description="Polar residues" evidence="20">
    <location>
        <begin position="124"/>
        <end position="136"/>
    </location>
</feature>
<evidence type="ECO:0000256" key="11">
    <source>
        <dbReference type="ARBA" id="ARBA00022786"/>
    </source>
</evidence>
<dbReference type="SUPFAM" id="SSF57850">
    <property type="entry name" value="RING/U-box"/>
    <property type="match status" value="1"/>
</dbReference>
<dbReference type="FunFam" id="3.30.40.10:FF:000253">
    <property type="entry name" value="E3 ubiquitin-protein ligase RNF126"/>
    <property type="match status" value="1"/>
</dbReference>
<keyword evidence="7" id="KW-0597">Phosphoprotein</keyword>
<keyword evidence="10 19" id="KW-0863">Zinc-finger</keyword>
<evidence type="ECO:0000256" key="12">
    <source>
        <dbReference type="ARBA" id="ARBA00022833"/>
    </source>
</evidence>
<dbReference type="GO" id="GO:0008270">
    <property type="term" value="F:zinc ion binding"/>
    <property type="evidence" value="ECO:0007669"/>
    <property type="project" value="UniProtKB-KW"/>
</dbReference>
<feature type="domain" description="RING-type" evidence="21">
    <location>
        <begin position="224"/>
        <end position="265"/>
    </location>
</feature>
<keyword evidence="14" id="KW-0007">Acetylation</keyword>
<evidence type="ECO:0000256" key="3">
    <source>
        <dbReference type="ARBA" id="ARBA00004496"/>
    </source>
</evidence>
<protein>
    <recommendedName>
        <fullName evidence="17">E3 ubiquitin-protein ligase RNF126</fullName>
        <ecNumber evidence="5">2.3.2.27</ecNumber>
    </recommendedName>
    <alternativeName>
        <fullName evidence="18">RING finger protein 126</fullName>
    </alternativeName>
</protein>
<dbReference type="PANTHER" id="PTHR15710:SF21">
    <property type="entry name" value="E3 UBIQUITIN-PROTEIN LIGASE RNF126"/>
    <property type="match status" value="1"/>
</dbReference>
<dbReference type="EMBL" id="JABVXQ010000008">
    <property type="protein sequence ID" value="KAF6096704.1"/>
    <property type="molecule type" value="Genomic_DNA"/>
</dbReference>
<evidence type="ECO:0000256" key="8">
    <source>
        <dbReference type="ARBA" id="ARBA00022679"/>
    </source>
</evidence>
<comment type="subunit">
    <text evidence="16">Interacts with CCDC50, EGFR, FLT3 and SCAMP3. Interacts with BAG6 (via ubiquitin-like domain); required for BAG6-dependent ubiquitination of proteins mislocalized to the cytosol. Interacts with CDKN1A. Interacts with AICDA.</text>
</comment>
<gene>
    <name evidence="22" type="ORF">HJG60_016432</name>
</gene>
<evidence type="ECO:0000256" key="15">
    <source>
        <dbReference type="ARBA" id="ARBA00023242"/>
    </source>
</evidence>
<proteinExistence type="predicted"/>
<keyword evidence="12" id="KW-0862">Zinc</keyword>
<dbReference type="GO" id="GO:0005737">
    <property type="term" value="C:cytoplasm"/>
    <property type="evidence" value="ECO:0007669"/>
    <property type="project" value="UniProtKB-SubCell"/>
</dbReference>
<evidence type="ECO:0000256" key="19">
    <source>
        <dbReference type="PROSITE-ProRule" id="PRU00175"/>
    </source>
</evidence>
<evidence type="ECO:0000256" key="10">
    <source>
        <dbReference type="ARBA" id="ARBA00022771"/>
    </source>
</evidence>
<keyword evidence="15" id="KW-0539">Nucleus</keyword>
<dbReference type="Proteomes" id="UP000664940">
    <property type="component" value="Unassembled WGS sequence"/>
</dbReference>
<evidence type="ECO:0000313" key="22">
    <source>
        <dbReference type="EMBL" id="KAF6096704.1"/>
    </source>
</evidence>
<evidence type="ECO:0000256" key="9">
    <source>
        <dbReference type="ARBA" id="ARBA00022723"/>
    </source>
</evidence>
<evidence type="ECO:0000256" key="4">
    <source>
        <dbReference type="ARBA" id="ARBA00004906"/>
    </source>
</evidence>
<keyword evidence="13" id="KW-0832">Ubl conjugation</keyword>
<evidence type="ECO:0000313" key="23">
    <source>
        <dbReference type="Proteomes" id="UP000664940"/>
    </source>
</evidence>
<dbReference type="PANTHER" id="PTHR15710">
    <property type="entry name" value="E3 UBIQUITIN-PROTEIN LIGASE PRAJA"/>
    <property type="match status" value="1"/>
</dbReference>
<comment type="caution">
    <text evidence="22">The sequence shown here is derived from an EMBL/GenBank/DDBJ whole genome shotgun (WGS) entry which is preliminary data.</text>
</comment>
<evidence type="ECO:0000256" key="16">
    <source>
        <dbReference type="ARBA" id="ARBA00061906"/>
    </source>
</evidence>
<dbReference type="InterPro" id="IPR013083">
    <property type="entry name" value="Znf_RING/FYVE/PHD"/>
</dbReference>
<feature type="region of interest" description="Disordered" evidence="20">
    <location>
        <begin position="66"/>
        <end position="140"/>
    </location>
</feature>
<organism evidence="22 23">
    <name type="scientific">Phyllostomus discolor</name>
    <name type="common">pale spear-nosed bat</name>
    <dbReference type="NCBI Taxonomy" id="89673"/>
    <lineage>
        <taxon>Eukaryota</taxon>
        <taxon>Metazoa</taxon>
        <taxon>Chordata</taxon>
        <taxon>Craniata</taxon>
        <taxon>Vertebrata</taxon>
        <taxon>Euteleostomi</taxon>
        <taxon>Mammalia</taxon>
        <taxon>Eutheria</taxon>
        <taxon>Laurasiatheria</taxon>
        <taxon>Chiroptera</taxon>
        <taxon>Yangochiroptera</taxon>
        <taxon>Phyllostomidae</taxon>
        <taxon>Phyllostominae</taxon>
        <taxon>Phyllostomus</taxon>
    </lineage>
</organism>
<name>A0A833ZQ94_9CHIR</name>
<comment type="pathway">
    <text evidence="4">Protein modification; protein ubiquitination.</text>
</comment>
<dbReference type="Pfam" id="PF13639">
    <property type="entry name" value="zf-RING_2"/>
    <property type="match status" value="1"/>
</dbReference>
<dbReference type="Gene3D" id="3.30.40.10">
    <property type="entry name" value="Zinc/RING finger domain, C3HC4 (zinc finger)"/>
    <property type="match status" value="1"/>
</dbReference>
<evidence type="ECO:0000256" key="1">
    <source>
        <dbReference type="ARBA" id="ARBA00000900"/>
    </source>
</evidence>
<feature type="compositionally biased region" description="Low complexity" evidence="20">
    <location>
        <begin position="284"/>
        <end position="306"/>
    </location>
</feature>
<sequence length="306" mass="32034">MHQDFPGISLSPRSAEPRTVATVGRNSGAHARGPQSRPSSRRTWTSTISCCLRTSGSLLSASLTTALRSPRSPQGHWPTMAGTLRAGGRESSSPGTGMAPGSPEPASPRGGPPAGTKASPRWKGSSSNWSTASSLQPPSPTWAWAPGMGWVSPGGTRDITSSLQMRLGVLTGPHPAGALRGLWSMFLLLNQFENTGPPPADKEKIQALPTIPVTEEHVGSGLECPVCKDDYELGEHVRQLPCNHLFHDGCIVPWLEQHDSCPVCRKSLTGQNTATNPPGLTGVSFSSSSSSSSSSSPSNENPASNS</sequence>
<dbReference type="SMART" id="SM00184">
    <property type="entry name" value="RING"/>
    <property type="match status" value="1"/>
</dbReference>
<evidence type="ECO:0000256" key="18">
    <source>
        <dbReference type="ARBA" id="ARBA00080437"/>
    </source>
</evidence>
<comment type="subcellular location">
    <subcellularLocation>
        <location evidence="3">Cytoplasm</location>
    </subcellularLocation>
    <subcellularLocation>
        <location evidence="2">Nucleus</location>
    </subcellularLocation>
</comment>
<evidence type="ECO:0000256" key="14">
    <source>
        <dbReference type="ARBA" id="ARBA00022990"/>
    </source>
</evidence>